<evidence type="ECO:0000313" key="2">
    <source>
        <dbReference type="EMBL" id="KKL45578.1"/>
    </source>
</evidence>
<feature type="transmembrane region" description="Helical" evidence="1">
    <location>
        <begin position="47"/>
        <end position="68"/>
    </location>
</feature>
<accession>A0A0F9C868</accession>
<proteinExistence type="predicted"/>
<comment type="caution">
    <text evidence="2">The sequence shown here is derived from an EMBL/GenBank/DDBJ whole genome shotgun (WGS) entry which is preliminary data.</text>
</comment>
<name>A0A0F9C868_9ZZZZ</name>
<sequence length="94" mass="10197">MSNEQKQPAGISEPGVYVGYLPAMGWCVCFGLWTALSFLPWPYTQALFTGAAATSLLCAFVEVARMVVHGQTTAAAMKRMFDAEREAFANARGE</sequence>
<reference evidence="2" key="1">
    <citation type="journal article" date="2015" name="Nature">
        <title>Complex archaea that bridge the gap between prokaryotes and eukaryotes.</title>
        <authorList>
            <person name="Spang A."/>
            <person name="Saw J.H."/>
            <person name="Jorgensen S.L."/>
            <person name="Zaremba-Niedzwiedzka K."/>
            <person name="Martijn J."/>
            <person name="Lind A.E."/>
            <person name="van Eijk R."/>
            <person name="Schleper C."/>
            <person name="Guy L."/>
            <person name="Ettema T.J."/>
        </authorList>
    </citation>
    <scope>NUCLEOTIDE SEQUENCE</scope>
</reference>
<feature type="transmembrane region" description="Helical" evidence="1">
    <location>
        <begin position="20"/>
        <end position="41"/>
    </location>
</feature>
<organism evidence="2">
    <name type="scientific">marine sediment metagenome</name>
    <dbReference type="NCBI Taxonomy" id="412755"/>
    <lineage>
        <taxon>unclassified sequences</taxon>
        <taxon>metagenomes</taxon>
        <taxon>ecological metagenomes</taxon>
    </lineage>
</organism>
<evidence type="ECO:0000256" key="1">
    <source>
        <dbReference type="SAM" id="Phobius"/>
    </source>
</evidence>
<keyword evidence="1" id="KW-0472">Membrane</keyword>
<keyword evidence="1" id="KW-1133">Transmembrane helix</keyword>
<gene>
    <name evidence="2" type="ORF">LCGC14_2354200</name>
</gene>
<dbReference type="AlphaFoldDB" id="A0A0F9C868"/>
<dbReference type="EMBL" id="LAZR01034337">
    <property type="protein sequence ID" value="KKL45578.1"/>
    <property type="molecule type" value="Genomic_DNA"/>
</dbReference>
<protein>
    <submittedName>
        <fullName evidence="2">Uncharacterized protein</fullName>
    </submittedName>
</protein>
<keyword evidence="1" id="KW-0812">Transmembrane</keyword>